<evidence type="ECO:0000256" key="15">
    <source>
        <dbReference type="SAM" id="MobiDB-lite"/>
    </source>
</evidence>
<gene>
    <name evidence="18" type="ORF">APTSU1_000975400</name>
</gene>
<feature type="region of interest" description="Disordered" evidence="15">
    <location>
        <begin position="1070"/>
        <end position="1162"/>
    </location>
</feature>
<dbReference type="Gene3D" id="3.40.1620.60">
    <property type="match status" value="1"/>
</dbReference>
<keyword evidence="6" id="KW-0479">Metal-binding</keyword>
<evidence type="ECO:0000256" key="7">
    <source>
        <dbReference type="ARBA" id="ARBA00022729"/>
    </source>
</evidence>
<dbReference type="Gene3D" id="3.40.390.10">
    <property type="entry name" value="Collagenase (Catalytic Domain)"/>
    <property type="match status" value="1"/>
</dbReference>
<evidence type="ECO:0000256" key="5">
    <source>
        <dbReference type="ARBA" id="ARBA00022670"/>
    </source>
</evidence>
<comment type="caution">
    <text evidence="18">The sequence shown here is derived from an EMBL/GenBank/DDBJ whole genome shotgun (WGS) entry which is preliminary data.</text>
</comment>
<dbReference type="InterPro" id="IPR000884">
    <property type="entry name" value="TSP1_rpt"/>
</dbReference>
<dbReference type="GO" id="GO:0008237">
    <property type="term" value="F:metallopeptidase activity"/>
    <property type="evidence" value="ECO:0007669"/>
    <property type="project" value="UniProtKB-KW"/>
</dbReference>
<dbReference type="Pfam" id="PF05986">
    <property type="entry name" value="ADAMTS_spacer1"/>
    <property type="match status" value="1"/>
</dbReference>
<evidence type="ECO:0000259" key="17">
    <source>
        <dbReference type="PROSITE" id="PS50900"/>
    </source>
</evidence>
<keyword evidence="5" id="KW-0645">Protease</keyword>
<dbReference type="SUPFAM" id="SSF55486">
    <property type="entry name" value="Metalloproteases ('zincins'), catalytic domain"/>
    <property type="match status" value="1"/>
</dbReference>
<feature type="compositionally biased region" description="Polar residues" evidence="15">
    <location>
        <begin position="1111"/>
        <end position="1125"/>
    </location>
</feature>
<reference evidence="18 19" key="1">
    <citation type="submission" date="2024-08" db="EMBL/GenBank/DDBJ databases">
        <title>The draft genome of Apodemus speciosus.</title>
        <authorList>
            <person name="Nabeshima K."/>
            <person name="Suzuki S."/>
            <person name="Onuma M."/>
        </authorList>
    </citation>
    <scope>NUCLEOTIDE SEQUENCE [LARGE SCALE GENOMIC DNA]</scope>
    <source>
        <strain evidence="18">IB14-021</strain>
    </source>
</reference>
<comment type="cofactor">
    <cofactor evidence="1">
        <name>Zn(2+)</name>
        <dbReference type="ChEBI" id="CHEBI:29105"/>
    </cofactor>
</comment>
<keyword evidence="8" id="KW-0677">Repeat</keyword>
<dbReference type="SUPFAM" id="SSF82895">
    <property type="entry name" value="TSP-1 type 1 repeat"/>
    <property type="match status" value="7"/>
</dbReference>
<keyword evidence="12" id="KW-1015">Disulfide bond</keyword>
<dbReference type="InterPro" id="IPR036383">
    <property type="entry name" value="TSP1_rpt_sf"/>
</dbReference>
<dbReference type="Pfam" id="PF01562">
    <property type="entry name" value="Pep_M12B_propep"/>
    <property type="match status" value="1"/>
</dbReference>
<evidence type="ECO:0000256" key="4">
    <source>
        <dbReference type="ARBA" id="ARBA00022530"/>
    </source>
</evidence>
<feature type="active site" evidence="14">
    <location>
        <position position="353"/>
    </location>
</feature>
<dbReference type="InterPro" id="IPR013273">
    <property type="entry name" value="ADAMTS/ADAMTS-like"/>
</dbReference>
<keyword evidence="4" id="KW-0272">Extracellular matrix</keyword>
<evidence type="ECO:0000313" key="19">
    <source>
        <dbReference type="Proteomes" id="UP001623349"/>
    </source>
</evidence>
<dbReference type="InterPro" id="IPR050439">
    <property type="entry name" value="ADAMTS_ADAMTS-like"/>
</dbReference>
<dbReference type="InterPro" id="IPR002870">
    <property type="entry name" value="Peptidase_M12B_N"/>
</dbReference>
<feature type="region of interest" description="Disordered" evidence="15">
    <location>
        <begin position="991"/>
        <end position="1052"/>
    </location>
</feature>
<dbReference type="Pfam" id="PF19236">
    <property type="entry name" value="ADAMTS_CR_3"/>
    <property type="match status" value="1"/>
</dbReference>
<evidence type="ECO:0000256" key="1">
    <source>
        <dbReference type="ARBA" id="ARBA00001947"/>
    </source>
</evidence>
<dbReference type="PANTHER" id="PTHR13723:SF142">
    <property type="entry name" value="A DISINTEGRIN AND METALLOPROTEINASE WITH THROMBOSPONDIN MOTIFS 7"/>
    <property type="match status" value="1"/>
</dbReference>
<evidence type="ECO:0000259" key="16">
    <source>
        <dbReference type="PROSITE" id="PS50215"/>
    </source>
</evidence>
<feature type="compositionally biased region" description="Polar residues" evidence="15">
    <location>
        <begin position="1259"/>
        <end position="1271"/>
    </location>
</feature>
<keyword evidence="7" id="KW-0732">Signal</keyword>
<keyword evidence="11 18" id="KW-0482">Metalloprotease</keyword>
<keyword evidence="9" id="KW-0378">Hydrolase</keyword>
<dbReference type="PROSITE" id="PS50215">
    <property type="entry name" value="ADAM_MEPRO"/>
    <property type="match status" value="1"/>
</dbReference>
<dbReference type="SMART" id="SM00209">
    <property type="entry name" value="TSP1"/>
    <property type="match status" value="7"/>
</dbReference>
<sequence>MSLVTEGRVGLDIVHPVRVDAGGSFLSYELWPPVLLKRKRDVSATQASSAFYQLQYQGRELLFNLTTNPYLLAPGFVSEIRRRSSLGHVHIQTSFPTCHLLGDVQDPELEGGFAAISACDGLRGVFRLSNEDYFIEPLDGVPAQPGHAQPHMVYKHQGSGRQAQQSDPRASGTCGAQVSPDLEHQREHWEQQQQRRRQQRSVSKEKWVETLVVADSKMVEFHGQPQVESYVLTVMNMVAGLFHDPSIGNPIHISIVRLIILEDEEKDLKITHHAEDTLKNFCRWQKNINIKGDDHPQHHDTAILLTRKDLCASMNHPCETLGLSHVAGLCHPQLSCSVSEDTGLPLAFTVAHELGHSLLYDRGIPLTWSRCSREYITRFLDRGWGLCLDDQPSKDIIEFPSVLPGVLYDVNHQCRLQYGPSSAYCEDMDNVCHTLWCSVGTTCHSKLDAAVDGTSCGEKKQPRNRGKYCVGERKRFQLCDLPACPPDRPSFRHTQCSQFDGMLYKGKLHKWVPVLNDDNPCELHCRPSNYSNTEKLRDAVADGTPCYQGRVSRDICINGICKNVGCDFVIDSGAEEDRCGVCRGDGSTCHTVSRTFKEAEGQGYVDVGLIPAGAREILIEEVGEAANFLALRSEDPDKYFLNGGWTIQWSGDYKVAGTTFTYARKGNWESLTSPGPVSEPVWIQVPASQGQHGRNKWGCSSRLLFQEKNPGVHYQYTIQRDSHDQVPPPEFSWHYGPWSKCTVTCGTGVQRQSLYCMERQAGVVAEEYCSHLNRPHDRQRKCSEEPCPPRWWAGEWQPCSRSCGPEGVSRRAVFCIRSVGLDEQRVLELSACGHLPRPLAETPCNRYVTCPSTWGVGNWSQCSVTCGGGIRQRSVLCIDNTDVPCDEAERPITETFCFLQPCQYPVYIVDTGASGSGASSPELFNEVDFIPNQLAPRPSPASSPKPVSISNAIDEEDLELDSPGPVFVDDFYYDYNFINFHEDLSYGSFEEPHSDLVDSGGWTAPPHARSTGSPSDTSVPTTGAPGAEEEDIQGSWSPNPLLSEASHSPPVLEQTPVYPLANVLTEEDTPIGAPELGFPGSPWPPASVDDMVTPVTPGNPDELLVKEEKQSQPATPWSDRSTLSKDGNPLGHTSPALPESPIPTQPSSPSINPTQASPSPDVAEVMTTGRNVASDPVLEADLKPVHGELWPTVEVASPLLPPVATVPGIWGRDLNPLEPGTPTFSTPELSSQDLKTLTMPGTLLLTVPTDPRSPGSLGQPRTPNPEGTQSPGLLPTAAQETQTNSTKDPEVQPLQPSLAEDGPPADPLPAKNASWQVGNWSQCSTTCGLGAIWRLVRCSSGNDEDCTLSSRPQLARHCHLRPCAAWRAGNWSKCSRNCGGGSSTRDVQCVDTRDLRPLRPFHCQPGPTKLPTRQPCGTQPCLPWYTSSWRECSEACGGGEQQRLVTCPEPGLCEESLRPNNSRPCNTHPCTQWVVGPWGQCSAPCGGGVQRRLVKCVNTQTGLAEEDSDLCSHEAWPESSRPCATEDCELVEPPLGICRSKRGICRSCERDRLSFNFCETLRLLGRCQLPTIRAQCCRSCPPLSRGVPSRGHQRVARR</sequence>
<evidence type="ECO:0000256" key="3">
    <source>
        <dbReference type="ARBA" id="ARBA00022525"/>
    </source>
</evidence>
<name>A0ABQ0F641_APOSI</name>
<keyword evidence="3" id="KW-0964">Secreted</keyword>
<evidence type="ECO:0000256" key="14">
    <source>
        <dbReference type="PROSITE-ProRule" id="PRU00276"/>
    </source>
</evidence>
<organism evidence="18 19">
    <name type="scientific">Apodemus speciosus</name>
    <name type="common">Large Japanese field mouse</name>
    <dbReference type="NCBI Taxonomy" id="105296"/>
    <lineage>
        <taxon>Eukaryota</taxon>
        <taxon>Metazoa</taxon>
        <taxon>Chordata</taxon>
        <taxon>Craniata</taxon>
        <taxon>Vertebrata</taxon>
        <taxon>Euteleostomi</taxon>
        <taxon>Mammalia</taxon>
        <taxon>Eutheria</taxon>
        <taxon>Euarchontoglires</taxon>
        <taxon>Glires</taxon>
        <taxon>Rodentia</taxon>
        <taxon>Myomorpha</taxon>
        <taxon>Muroidea</taxon>
        <taxon>Muridae</taxon>
        <taxon>Murinae</taxon>
        <taxon>Apodemus</taxon>
    </lineage>
</organism>
<proteinExistence type="predicted"/>
<feature type="domain" description="Peptidase M12B" evidence="16">
    <location>
        <begin position="206"/>
        <end position="388"/>
    </location>
</feature>
<comment type="subcellular location">
    <subcellularLocation>
        <location evidence="2">Secreted</location>
        <location evidence="2">Extracellular space</location>
        <location evidence="2">Extracellular matrix</location>
    </subcellularLocation>
</comment>
<dbReference type="Pfam" id="PF17771">
    <property type="entry name" value="ADAMTS_CR_2"/>
    <property type="match status" value="1"/>
</dbReference>
<evidence type="ECO:0000256" key="11">
    <source>
        <dbReference type="ARBA" id="ARBA00023049"/>
    </source>
</evidence>
<evidence type="ECO:0000256" key="2">
    <source>
        <dbReference type="ARBA" id="ARBA00004498"/>
    </source>
</evidence>
<evidence type="ECO:0000313" key="18">
    <source>
        <dbReference type="EMBL" id="GAB1294521.1"/>
    </source>
</evidence>
<dbReference type="Pfam" id="PF19030">
    <property type="entry name" value="TSP1_ADAMTS"/>
    <property type="match status" value="7"/>
</dbReference>
<dbReference type="InterPro" id="IPR024079">
    <property type="entry name" value="MetalloPept_cat_dom_sf"/>
</dbReference>
<dbReference type="InterPro" id="IPR010909">
    <property type="entry name" value="PLAC"/>
</dbReference>
<evidence type="ECO:0000256" key="12">
    <source>
        <dbReference type="ARBA" id="ARBA00023157"/>
    </source>
</evidence>
<feature type="region of interest" description="Disordered" evidence="15">
    <location>
        <begin position="182"/>
        <end position="201"/>
    </location>
</feature>
<dbReference type="Pfam" id="PF01421">
    <property type="entry name" value="Reprolysin"/>
    <property type="match status" value="1"/>
</dbReference>
<evidence type="ECO:0000256" key="8">
    <source>
        <dbReference type="ARBA" id="ARBA00022737"/>
    </source>
</evidence>
<accession>A0ABQ0F641</accession>
<dbReference type="InterPro" id="IPR041645">
    <property type="entry name" value="ADAMTS_CR_2"/>
</dbReference>
<comment type="caution">
    <text evidence="14">Lacks conserved residue(s) required for the propagation of feature annotation.</text>
</comment>
<dbReference type="PROSITE" id="PS50900">
    <property type="entry name" value="PLAC"/>
    <property type="match status" value="1"/>
</dbReference>
<keyword evidence="13" id="KW-0325">Glycoprotein</keyword>
<evidence type="ECO:0000256" key="9">
    <source>
        <dbReference type="ARBA" id="ARBA00022801"/>
    </source>
</evidence>
<dbReference type="InterPro" id="IPR001590">
    <property type="entry name" value="Peptidase_M12B"/>
</dbReference>
<protein>
    <submittedName>
        <fullName evidence="18">A disintegrin and metalloproteinase with thrombospondin motifs 7</fullName>
    </submittedName>
</protein>
<dbReference type="Proteomes" id="UP001623349">
    <property type="component" value="Unassembled WGS sequence"/>
</dbReference>
<feature type="domain" description="PLAC" evidence="17">
    <location>
        <begin position="1544"/>
        <end position="1584"/>
    </location>
</feature>
<dbReference type="PROSITE" id="PS50092">
    <property type="entry name" value="TSP1"/>
    <property type="match status" value="6"/>
</dbReference>
<dbReference type="EMBL" id="BAAFST010000009">
    <property type="protein sequence ID" value="GAB1294521.1"/>
    <property type="molecule type" value="Genomic_DNA"/>
</dbReference>
<evidence type="ECO:0000256" key="13">
    <source>
        <dbReference type="ARBA" id="ARBA00023180"/>
    </source>
</evidence>
<dbReference type="InterPro" id="IPR010294">
    <property type="entry name" value="ADAMTS_spacer1"/>
</dbReference>
<keyword evidence="10" id="KW-0862">Zinc</keyword>
<feature type="region of interest" description="Disordered" evidence="15">
    <location>
        <begin position="145"/>
        <end position="177"/>
    </location>
</feature>
<feature type="region of interest" description="Disordered" evidence="15">
    <location>
        <begin position="1244"/>
        <end position="1313"/>
    </location>
</feature>
<dbReference type="InterPro" id="IPR045371">
    <property type="entry name" value="ADAMTS_CR_3"/>
</dbReference>
<feature type="compositionally biased region" description="Polar residues" evidence="15">
    <location>
        <begin position="159"/>
        <end position="168"/>
    </location>
</feature>
<keyword evidence="19" id="KW-1185">Reference proteome</keyword>
<dbReference type="PRINTS" id="PR01857">
    <property type="entry name" value="ADAMTSFAMILY"/>
</dbReference>
<dbReference type="Gene3D" id="2.60.120.830">
    <property type="match status" value="1"/>
</dbReference>
<evidence type="ECO:0000256" key="10">
    <source>
        <dbReference type="ARBA" id="ARBA00022833"/>
    </source>
</evidence>
<dbReference type="PANTHER" id="PTHR13723">
    <property type="entry name" value="ADAMTS A DISINTEGRIN AND METALLOPROTEASE WITH THROMBOSPONDIN MOTIFS PROTEASE"/>
    <property type="match status" value="1"/>
</dbReference>
<dbReference type="Gene3D" id="2.20.100.10">
    <property type="entry name" value="Thrombospondin type-1 (TSP1) repeat"/>
    <property type="match status" value="7"/>
</dbReference>
<evidence type="ECO:0000256" key="6">
    <source>
        <dbReference type="ARBA" id="ARBA00022723"/>
    </source>
</evidence>
<feature type="compositionally biased region" description="Polar residues" evidence="15">
    <location>
        <begin position="1010"/>
        <end position="1021"/>
    </location>
</feature>
<dbReference type="CDD" id="cd04273">
    <property type="entry name" value="ZnMc_ADAMTS_like"/>
    <property type="match status" value="1"/>
</dbReference>